<dbReference type="Proteomes" id="UP001152598">
    <property type="component" value="Unassembled WGS sequence"/>
</dbReference>
<sequence>MSNKQNLSRPIERKVRFNKAENDYISDKIKASPFNNFQNFARVLLIMGEVKFTDYKELLNLIGSVNRIGVDINQMAKLAYYTDTVDLPMIEKMTGDVFELKLLVNERLQEVFNKEDGGKNGRPRQVKVEKISWGDSLQVQLMKLRYDNDFKKWYMDYKQSEKFYDFYWDYVSLKEVEKYLDGNNSKEKNKLN</sequence>
<organism evidence="1 2">
    <name type="scientific">Lactococcus lactis</name>
    <dbReference type="NCBI Taxonomy" id="1358"/>
    <lineage>
        <taxon>Bacteria</taxon>
        <taxon>Bacillati</taxon>
        <taxon>Bacillota</taxon>
        <taxon>Bacilli</taxon>
        <taxon>Lactobacillales</taxon>
        <taxon>Streptococcaceae</taxon>
        <taxon>Lactococcus</taxon>
    </lineage>
</organism>
<comment type="caution">
    <text evidence="1">The sequence shown here is derived from an EMBL/GenBank/DDBJ whole genome shotgun (WGS) entry which is preliminary data.</text>
</comment>
<gene>
    <name evidence="1" type="ORF">OGZ50_11250</name>
</gene>
<name>A0AAP3Z2T0_9LACT</name>
<evidence type="ECO:0000313" key="2">
    <source>
        <dbReference type="Proteomes" id="UP001152598"/>
    </source>
</evidence>
<dbReference type="AlphaFoldDB" id="A0AAP3Z2T0"/>
<reference evidence="1" key="1">
    <citation type="submission" date="2022-10" db="EMBL/GenBank/DDBJ databases">
        <authorList>
            <person name="Turner M.S."/>
            <person name="Huang W."/>
        </authorList>
    </citation>
    <scope>NUCLEOTIDE SEQUENCE</scope>
    <source>
        <strain evidence="1">54</strain>
    </source>
</reference>
<evidence type="ECO:0000313" key="1">
    <source>
        <dbReference type="EMBL" id="MDG4977305.1"/>
    </source>
</evidence>
<dbReference type="EMBL" id="JAOWLV010000007">
    <property type="protein sequence ID" value="MDG4977305.1"/>
    <property type="molecule type" value="Genomic_DNA"/>
</dbReference>
<accession>A0AAP3Z2T0</accession>
<proteinExistence type="predicted"/>
<protein>
    <submittedName>
        <fullName evidence="1">Uncharacterized protein</fullName>
    </submittedName>
</protein>
<reference evidence="1" key="2">
    <citation type="journal article" date="2023" name="Food Microbiol.">
        <title>Evaluation of the fermentation potential of lactic acid bacteria isolated from herbs, fruits and vegetables as starter cultures in nut-based milk alternatives.</title>
        <authorList>
            <person name="Huang W."/>
            <person name="Dong A."/>
            <person name="Pham H.T."/>
            <person name="Zhou C."/>
            <person name="Huo Z."/>
            <person name="Watjen A.P."/>
            <person name="Prakash S."/>
            <person name="Bang-Berthelsen C.H."/>
            <person name="Turner M.S."/>
        </authorList>
    </citation>
    <scope>NUCLEOTIDE SEQUENCE</scope>
    <source>
        <strain evidence="1">54</strain>
    </source>
</reference>
<dbReference type="RefSeq" id="WP_278228445.1">
    <property type="nucleotide sequence ID" value="NZ_JAOWLV010000007.1"/>
</dbReference>